<proteinExistence type="predicted"/>
<gene>
    <name evidence="3" type="ORF">J2Y69_002295</name>
</gene>
<protein>
    <submittedName>
        <fullName evidence="3">Lysophospholipase L1-like esterase</fullName>
    </submittedName>
</protein>
<dbReference type="RefSeq" id="WP_310020735.1">
    <property type="nucleotide sequence ID" value="NZ_JAVDUM010000009.1"/>
</dbReference>
<comment type="caution">
    <text evidence="3">The sequence shown here is derived from an EMBL/GenBank/DDBJ whole genome shotgun (WGS) entry which is preliminary data.</text>
</comment>
<organism evidence="3 4">
    <name type="scientific">Microbacterium resistens</name>
    <dbReference type="NCBI Taxonomy" id="156977"/>
    <lineage>
        <taxon>Bacteria</taxon>
        <taxon>Bacillati</taxon>
        <taxon>Actinomycetota</taxon>
        <taxon>Actinomycetes</taxon>
        <taxon>Micrococcales</taxon>
        <taxon>Microbacteriaceae</taxon>
        <taxon>Microbacterium</taxon>
    </lineage>
</organism>
<name>A0ABU1SDJ7_9MICO</name>
<dbReference type="Pfam" id="PF13472">
    <property type="entry name" value="Lipase_GDSL_2"/>
    <property type="match status" value="1"/>
</dbReference>
<dbReference type="EMBL" id="JAVDUM010000009">
    <property type="protein sequence ID" value="MDR6867691.1"/>
    <property type="molecule type" value="Genomic_DNA"/>
</dbReference>
<dbReference type="InterPro" id="IPR036514">
    <property type="entry name" value="SGNH_hydro_sf"/>
</dbReference>
<evidence type="ECO:0000313" key="4">
    <source>
        <dbReference type="Proteomes" id="UP001259347"/>
    </source>
</evidence>
<keyword evidence="4" id="KW-1185">Reference proteome</keyword>
<feature type="domain" description="SGNH hydrolase-type esterase" evidence="2">
    <location>
        <begin position="376"/>
        <end position="525"/>
    </location>
</feature>
<accession>A0ABU1SDJ7</accession>
<evidence type="ECO:0000256" key="1">
    <source>
        <dbReference type="SAM" id="MobiDB-lite"/>
    </source>
</evidence>
<dbReference type="InterPro" id="IPR013830">
    <property type="entry name" value="SGNH_hydro"/>
</dbReference>
<feature type="region of interest" description="Disordered" evidence="1">
    <location>
        <begin position="145"/>
        <end position="165"/>
    </location>
</feature>
<reference evidence="3 4" key="1">
    <citation type="submission" date="2023-07" db="EMBL/GenBank/DDBJ databases">
        <title>Sorghum-associated microbial communities from plants grown in Nebraska, USA.</title>
        <authorList>
            <person name="Schachtman D."/>
        </authorList>
    </citation>
    <scope>NUCLEOTIDE SEQUENCE [LARGE SCALE GENOMIC DNA]</scope>
    <source>
        <strain evidence="3 4">2980</strain>
    </source>
</reference>
<dbReference type="Gene3D" id="3.40.50.1110">
    <property type="entry name" value="SGNH hydrolase"/>
    <property type="match status" value="1"/>
</dbReference>
<sequence length="544" mass="57078">MVASVPVKADRLAVATPDSMALSIRNNTVATDAVDERIADVAADIIASDGTVIAAAAAAVEAELEEVAVVVGGSLSEEAATLTWAPKVDRWPLDDRFPADDRWPDVSTGASQSANVARLDADDRLPVPALPEGVVLVDESTGKIPESLLPDTSTETPISDGRPTYAPPTAGTFDAARGLWNFRPDQLLGWTGARAGDLAVLQIIGDSITRVIGSIQPGESVDVGAWPWLLLHRLGLPVAGRGIRFPNGGLINVNPGTTTNKVEEYTGGGFFGLGMLRIIDSGTQTAYCKLPSYTDVPEYEEIWVYGADIPGTSIVTVDGVPHTWAGSTSVTGADIPCLPGYPAGQRVGRLTVPRGAHDVRVHGTPDGVIIGGIEGRLASGLVVHQVGFSGKTLASFVQTTVGDLSGTSWGMVPRAHLVIDALGINDWQGGTDLAAFKANRLALWAAARAAGSDVICMITPRPDYTLYPPGGAQVPPHDLYLQATYEAALEADVPVIDIAYLWQSYTRAARFYGPGTDHIHPNSLGLKVIASIMATLLGDYTLAA</sequence>
<dbReference type="Proteomes" id="UP001259347">
    <property type="component" value="Unassembled WGS sequence"/>
</dbReference>
<evidence type="ECO:0000259" key="2">
    <source>
        <dbReference type="Pfam" id="PF13472"/>
    </source>
</evidence>
<dbReference type="SUPFAM" id="SSF52266">
    <property type="entry name" value="SGNH hydrolase"/>
    <property type="match status" value="1"/>
</dbReference>
<evidence type="ECO:0000313" key="3">
    <source>
        <dbReference type="EMBL" id="MDR6867691.1"/>
    </source>
</evidence>